<dbReference type="PRINTS" id="PR00344">
    <property type="entry name" value="BCTRLSENSOR"/>
</dbReference>
<dbReference type="CDD" id="cd00075">
    <property type="entry name" value="HATPase"/>
    <property type="match status" value="1"/>
</dbReference>
<evidence type="ECO:0000256" key="10">
    <source>
        <dbReference type="SAM" id="Phobius"/>
    </source>
</evidence>
<evidence type="ECO:0000313" key="13">
    <source>
        <dbReference type="EMBL" id="MCA9755001.1"/>
    </source>
</evidence>
<evidence type="ECO:0000313" key="14">
    <source>
        <dbReference type="Proteomes" id="UP000739538"/>
    </source>
</evidence>
<dbReference type="PROSITE" id="PS50109">
    <property type="entry name" value="HIS_KIN"/>
    <property type="match status" value="1"/>
</dbReference>
<protein>
    <recommendedName>
        <fullName evidence="3">histidine kinase</fullName>
        <ecNumber evidence="3">2.7.13.3</ecNumber>
    </recommendedName>
</protein>
<dbReference type="PANTHER" id="PTHR44936">
    <property type="entry name" value="SENSOR PROTEIN CREC"/>
    <property type="match status" value="1"/>
</dbReference>
<feature type="transmembrane region" description="Helical" evidence="10">
    <location>
        <begin position="29"/>
        <end position="48"/>
    </location>
</feature>
<dbReference type="InterPro" id="IPR036097">
    <property type="entry name" value="HisK_dim/P_sf"/>
</dbReference>
<dbReference type="GO" id="GO:0005886">
    <property type="term" value="C:plasma membrane"/>
    <property type="evidence" value="ECO:0007669"/>
    <property type="project" value="UniProtKB-SubCell"/>
</dbReference>
<feature type="transmembrane region" description="Helical" evidence="10">
    <location>
        <begin position="206"/>
        <end position="224"/>
    </location>
</feature>
<dbReference type="SUPFAM" id="SSF158472">
    <property type="entry name" value="HAMP domain-like"/>
    <property type="match status" value="1"/>
</dbReference>
<dbReference type="SMART" id="SM00387">
    <property type="entry name" value="HATPase_c"/>
    <property type="match status" value="1"/>
</dbReference>
<gene>
    <name evidence="13" type="ORF">KDA27_04295</name>
</gene>
<dbReference type="GO" id="GO:0005524">
    <property type="term" value="F:ATP binding"/>
    <property type="evidence" value="ECO:0007669"/>
    <property type="project" value="UniProtKB-KW"/>
</dbReference>
<dbReference type="Gene3D" id="3.30.565.10">
    <property type="entry name" value="Histidine kinase-like ATPase, C-terminal domain"/>
    <property type="match status" value="1"/>
</dbReference>
<dbReference type="Proteomes" id="UP000739538">
    <property type="component" value="Unassembled WGS sequence"/>
</dbReference>
<reference evidence="13" key="2">
    <citation type="journal article" date="2021" name="Microbiome">
        <title>Successional dynamics and alternative stable states in a saline activated sludge microbial community over 9 years.</title>
        <authorList>
            <person name="Wang Y."/>
            <person name="Ye J."/>
            <person name="Ju F."/>
            <person name="Liu L."/>
            <person name="Boyd J.A."/>
            <person name="Deng Y."/>
            <person name="Parks D.H."/>
            <person name="Jiang X."/>
            <person name="Yin X."/>
            <person name="Woodcroft B.J."/>
            <person name="Tyson G.W."/>
            <person name="Hugenholtz P."/>
            <person name="Polz M.F."/>
            <person name="Zhang T."/>
        </authorList>
    </citation>
    <scope>NUCLEOTIDE SEQUENCE</scope>
    <source>
        <strain evidence="13">HKST-UBA02</strain>
    </source>
</reference>
<sequence>MNEPTRQTPETSADTAGGVPWIHGIRTRLFVAFALLASALTLLLSFWIEREARGELEAELTAKLHAVGGSAIAALRPSIVPGLLSFTPAQAGLRTYQDARRELRDLASRTEVKRIFLADLEGRSFVDTDDRVAIADPLPELRAHRPEMRALLEGEPSAAPLFTDVDGEIRKSGYLPVIVGDDVIGLIGVEADATFLGRVRSLRNRILAVGLVGFALALLFAFFLSRTLTRPVDRLVEWTRFPAAGDLSRPVPAAGQDELGELARTLEKMRSHLETQDRELRAMISGVAHEIRNPLGGMRLYTEMLAKDSSLSDKHRDRVGKVLGELQQLSNIVDEFLTYARPASPVPEPIAVHTLMEELGQWIAAEAEARSVTFETDGPQATVEADPTHFRQILHNLVGNALQAVEPGGRVRVAWRSTATQAGRDSRSNQGRMLEFFVDDDGPGIDAAVRDRIFEPFFTTKIHGAGLGLPICRRLTLLNGGRIEVTDAPTGGARFQLTLPEGRQV</sequence>
<dbReference type="GO" id="GO:0000155">
    <property type="term" value="F:phosphorelay sensor kinase activity"/>
    <property type="evidence" value="ECO:0007669"/>
    <property type="project" value="InterPro"/>
</dbReference>
<dbReference type="SUPFAM" id="SSF55874">
    <property type="entry name" value="ATPase domain of HSP90 chaperone/DNA topoisomerase II/histidine kinase"/>
    <property type="match status" value="1"/>
</dbReference>
<dbReference type="Pfam" id="PF02518">
    <property type="entry name" value="HATPase_c"/>
    <property type="match status" value="1"/>
</dbReference>
<evidence type="ECO:0000256" key="1">
    <source>
        <dbReference type="ARBA" id="ARBA00000085"/>
    </source>
</evidence>
<feature type="domain" description="HAMP" evidence="12">
    <location>
        <begin position="226"/>
        <end position="278"/>
    </location>
</feature>
<name>A0A956SC59_UNCEI</name>
<dbReference type="InterPro" id="IPR003594">
    <property type="entry name" value="HATPase_dom"/>
</dbReference>
<dbReference type="InterPro" id="IPR004358">
    <property type="entry name" value="Sig_transdc_His_kin-like_C"/>
</dbReference>
<dbReference type="SUPFAM" id="SSF47384">
    <property type="entry name" value="Homodimeric domain of signal transducing histidine kinase"/>
    <property type="match status" value="1"/>
</dbReference>
<dbReference type="PROSITE" id="PS50885">
    <property type="entry name" value="HAMP"/>
    <property type="match status" value="1"/>
</dbReference>
<keyword evidence="8 13" id="KW-0418">Kinase</keyword>
<evidence type="ECO:0000256" key="5">
    <source>
        <dbReference type="ARBA" id="ARBA00022553"/>
    </source>
</evidence>
<comment type="subcellular location">
    <subcellularLocation>
        <location evidence="2">Cell membrane</location>
        <topology evidence="2">Multi-pass membrane protein</topology>
    </subcellularLocation>
</comment>
<dbReference type="Gene3D" id="6.10.340.10">
    <property type="match status" value="1"/>
</dbReference>
<dbReference type="Pfam" id="PF00672">
    <property type="entry name" value="HAMP"/>
    <property type="match status" value="1"/>
</dbReference>
<dbReference type="SMART" id="SM00388">
    <property type="entry name" value="HisKA"/>
    <property type="match status" value="1"/>
</dbReference>
<dbReference type="CDD" id="cd06225">
    <property type="entry name" value="HAMP"/>
    <property type="match status" value="1"/>
</dbReference>
<dbReference type="InterPro" id="IPR050980">
    <property type="entry name" value="2C_sensor_his_kinase"/>
</dbReference>
<dbReference type="AlphaFoldDB" id="A0A956SC59"/>
<keyword evidence="9" id="KW-0067">ATP-binding</keyword>
<feature type="domain" description="Histidine kinase" evidence="11">
    <location>
        <begin position="286"/>
        <end position="503"/>
    </location>
</feature>
<evidence type="ECO:0000259" key="12">
    <source>
        <dbReference type="PROSITE" id="PS50885"/>
    </source>
</evidence>
<dbReference type="Pfam" id="PF00512">
    <property type="entry name" value="HisKA"/>
    <property type="match status" value="1"/>
</dbReference>
<accession>A0A956SC59</accession>
<evidence type="ECO:0000256" key="8">
    <source>
        <dbReference type="ARBA" id="ARBA00022777"/>
    </source>
</evidence>
<evidence type="ECO:0000256" key="3">
    <source>
        <dbReference type="ARBA" id="ARBA00012438"/>
    </source>
</evidence>
<dbReference type="InterPro" id="IPR036890">
    <property type="entry name" value="HATPase_C_sf"/>
</dbReference>
<dbReference type="EC" id="2.7.13.3" evidence="3"/>
<comment type="caution">
    <text evidence="13">The sequence shown here is derived from an EMBL/GenBank/DDBJ whole genome shotgun (WGS) entry which is preliminary data.</text>
</comment>
<dbReference type="PANTHER" id="PTHR44936:SF10">
    <property type="entry name" value="SENSOR PROTEIN RSTB"/>
    <property type="match status" value="1"/>
</dbReference>
<keyword evidence="6" id="KW-0808">Transferase</keyword>
<evidence type="ECO:0000256" key="9">
    <source>
        <dbReference type="ARBA" id="ARBA00022840"/>
    </source>
</evidence>
<evidence type="ECO:0000259" key="11">
    <source>
        <dbReference type="PROSITE" id="PS50109"/>
    </source>
</evidence>
<keyword evidence="10" id="KW-0472">Membrane</keyword>
<dbReference type="CDD" id="cd00082">
    <property type="entry name" value="HisKA"/>
    <property type="match status" value="1"/>
</dbReference>
<dbReference type="EMBL" id="JAGQHS010000014">
    <property type="protein sequence ID" value="MCA9755001.1"/>
    <property type="molecule type" value="Genomic_DNA"/>
</dbReference>
<comment type="catalytic activity">
    <reaction evidence="1">
        <text>ATP + protein L-histidine = ADP + protein N-phospho-L-histidine.</text>
        <dbReference type="EC" id="2.7.13.3"/>
    </reaction>
</comment>
<evidence type="ECO:0000256" key="2">
    <source>
        <dbReference type="ARBA" id="ARBA00004651"/>
    </source>
</evidence>
<keyword evidence="10" id="KW-1133">Transmembrane helix</keyword>
<keyword evidence="5" id="KW-0597">Phosphoprotein</keyword>
<dbReference type="SMART" id="SM00304">
    <property type="entry name" value="HAMP"/>
    <property type="match status" value="1"/>
</dbReference>
<evidence type="ECO:0000256" key="6">
    <source>
        <dbReference type="ARBA" id="ARBA00022679"/>
    </source>
</evidence>
<evidence type="ECO:0000256" key="7">
    <source>
        <dbReference type="ARBA" id="ARBA00022741"/>
    </source>
</evidence>
<keyword evidence="10" id="KW-0812">Transmembrane</keyword>
<dbReference type="InterPro" id="IPR005467">
    <property type="entry name" value="His_kinase_dom"/>
</dbReference>
<dbReference type="Gene3D" id="1.10.287.130">
    <property type="match status" value="1"/>
</dbReference>
<keyword evidence="7" id="KW-0547">Nucleotide-binding</keyword>
<reference evidence="13" key="1">
    <citation type="submission" date="2020-04" db="EMBL/GenBank/DDBJ databases">
        <authorList>
            <person name="Zhang T."/>
        </authorList>
    </citation>
    <scope>NUCLEOTIDE SEQUENCE</scope>
    <source>
        <strain evidence="13">HKST-UBA02</strain>
    </source>
</reference>
<keyword evidence="4" id="KW-1003">Cell membrane</keyword>
<dbReference type="InterPro" id="IPR003661">
    <property type="entry name" value="HisK_dim/P_dom"/>
</dbReference>
<proteinExistence type="predicted"/>
<evidence type="ECO:0000256" key="4">
    <source>
        <dbReference type="ARBA" id="ARBA00022475"/>
    </source>
</evidence>
<dbReference type="InterPro" id="IPR003660">
    <property type="entry name" value="HAMP_dom"/>
</dbReference>
<organism evidence="13 14">
    <name type="scientific">Eiseniibacteriota bacterium</name>
    <dbReference type="NCBI Taxonomy" id="2212470"/>
    <lineage>
        <taxon>Bacteria</taxon>
        <taxon>Candidatus Eiseniibacteriota</taxon>
    </lineage>
</organism>